<evidence type="ECO:0000313" key="1">
    <source>
        <dbReference type="EMBL" id="CAB5217765.1"/>
    </source>
</evidence>
<organism evidence="1">
    <name type="scientific">uncultured Caudovirales phage</name>
    <dbReference type="NCBI Taxonomy" id="2100421"/>
    <lineage>
        <taxon>Viruses</taxon>
        <taxon>Duplodnaviria</taxon>
        <taxon>Heunggongvirae</taxon>
        <taxon>Uroviricota</taxon>
        <taxon>Caudoviricetes</taxon>
        <taxon>Peduoviridae</taxon>
        <taxon>Maltschvirus</taxon>
        <taxon>Maltschvirus maltsch</taxon>
    </lineage>
</organism>
<reference evidence="1" key="1">
    <citation type="submission" date="2020-05" db="EMBL/GenBank/DDBJ databases">
        <authorList>
            <person name="Chiriac C."/>
            <person name="Salcher M."/>
            <person name="Ghai R."/>
            <person name="Kavagutti S V."/>
        </authorList>
    </citation>
    <scope>NUCLEOTIDE SEQUENCE</scope>
</reference>
<accession>A0A6J7WMA7</accession>
<protein>
    <submittedName>
        <fullName evidence="1">Uncharacterized protein</fullName>
    </submittedName>
</protein>
<sequence length="64" mass="7481">MKTYTFIEEHDLILNETFYFTRLDDLIVSGSMSKDKDKAFRMYQNLVAGRPKTTEQVLMTVTTP</sequence>
<name>A0A6J7WMA7_9CAUD</name>
<proteinExistence type="predicted"/>
<dbReference type="EMBL" id="LR798255">
    <property type="protein sequence ID" value="CAB5217765.1"/>
    <property type="molecule type" value="Genomic_DNA"/>
</dbReference>
<gene>
    <name evidence="1" type="ORF">UFOVP203_12</name>
</gene>